<proteinExistence type="predicted"/>
<feature type="region of interest" description="Disordered" evidence="1">
    <location>
        <begin position="1"/>
        <end position="30"/>
    </location>
</feature>
<evidence type="ECO:0008006" key="4">
    <source>
        <dbReference type="Google" id="ProtNLM"/>
    </source>
</evidence>
<reference evidence="2 3" key="1">
    <citation type="submission" date="2019-02" db="EMBL/GenBank/DDBJ databases">
        <title>Genome sequencing of the rare red list fungi Antrodiella citrinella (Flaviporus citrinellus).</title>
        <authorList>
            <person name="Buettner E."/>
            <person name="Kellner H."/>
        </authorList>
    </citation>
    <scope>NUCLEOTIDE SEQUENCE [LARGE SCALE GENOMIC DNA]</scope>
    <source>
        <strain evidence="2 3">DSM 108506</strain>
    </source>
</reference>
<feature type="compositionally biased region" description="Acidic residues" evidence="1">
    <location>
        <begin position="88"/>
        <end position="100"/>
    </location>
</feature>
<evidence type="ECO:0000256" key="1">
    <source>
        <dbReference type="SAM" id="MobiDB-lite"/>
    </source>
</evidence>
<organism evidence="2 3">
    <name type="scientific">Antrodiella citrinella</name>
    <dbReference type="NCBI Taxonomy" id="2447956"/>
    <lineage>
        <taxon>Eukaryota</taxon>
        <taxon>Fungi</taxon>
        <taxon>Dikarya</taxon>
        <taxon>Basidiomycota</taxon>
        <taxon>Agaricomycotina</taxon>
        <taxon>Agaricomycetes</taxon>
        <taxon>Polyporales</taxon>
        <taxon>Steccherinaceae</taxon>
        <taxon>Antrodiella</taxon>
    </lineage>
</organism>
<dbReference type="OrthoDB" id="2553859at2759"/>
<feature type="compositionally biased region" description="Polar residues" evidence="1">
    <location>
        <begin position="19"/>
        <end position="30"/>
    </location>
</feature>
<keyword evidence="3" id="KW-1185">Reference proteome</keyword>
<gene>
    <name evidence="2" type="ORF">EUX98_g3568</name>
</gene>
<evidence type="ECO:0000313" key="2">
    <source>
        <dbReference type="EMBL" id="THH30636.1"/>
    </source>
</evidence>
<name>A0A4S4MW85_9APHY</name>
<protein>
    <recommendedName>
        <fullName evidence="4">EKC/KEOPS complex subunit GON7</fullName>
    </recommendedName>
</protein>
<comment type="caution">
    <text evidence="2">The sequence shown here is derived from an EMBL/GenBank/DDBJ whole genome shotgun (WGS) entry which is preliminary data.</text>
</comment>
<dbReference type="AlphaFoldDB" id="A0A4S4MW85"/>
<dbReference type="Proteomes" id="UP000308730">
    <property type="component" value="Unassembled WGS sequence"/>
</dbReference>
<feature type="region of interest" description="Disordered" evidence="1">
    <location>
        <begin position="79"/>
        <end position="100"/>
    </location>
</feature>
<accession>A0A4S4MW85</accession>
<evidence type="ECO:0000313" key="3">
    <source>
        <dbReference type="Proteomes" id="UP000308730"/>
    </source>
</evidence>
<dbReference type="EMBL" id="SGPM01000073">
    <property type="protein sequence ID" value="THH30636.1"/>
    <property type="molecule type" value="Genomic_DNA"/>
</dbReference>
<sequence length="100" mass="11189">MSQARNITISYELHPPADTPSTNLSASTSHQFPVSSNQLDLGEHYETLRGSLAQAKDVVGNELTEWKDVVGKLELSKEPKPPKKYAELYDEENDEEVEES</sequence>